<comment type="caution">
    <text evidence="5">The sequence shown here is derived from an EMBL/GenBank/DDBJ whole genome shotgun (WGS) entry which is preliminary data.</text>
</comment>
<evidence type="ECO:0000313" key="6">
    <source>
        <dbReference type="Proteomes" id="UP000291343"/>
    </source>
</evidence>
<dbReference type="PANTHER" id="PTHR12901">
    <property type="entry name" value="SPERM PROTEIN HOMOLOG"/>
    <property type="match status" value="1"/>
</dbReference>
<dbReference type="InterPro" id="IPR023393">
    <property type="entry name" value="START-like_dom_sf"/>
</dbReference>
<dbReference type="GO" id="GO:0048039">
    <property type="term" value="F:ubiquinone binding"/>
    <property type="evidence" value="ECO:0007669"/>
    <property type="project" value="InterPro"/>
</dbReference>
<dbReference type="STRING" id="195883.A0A482WI56"/>
<dbReference type="GO" id="GO:0005739">
    <property type="term" value="C:mitochondrion"/>
    <property type="evidence" value="ECO:0007669"/>
    <property type="project" value="TreeGrafter"/>
</dbReference>
<comment type="similarity">
    <text evidence="1">Belongs to the COQ10 family.</text>
</comment>
<dbReference type="PANTHER" id="PTHR12901:SF10">
    <property type="entry name" value="COENZYME Q-BINDING PROTEIN COQ10, MITOCHONDRIAL"/>
    <property type="match status" value="1"/>
</dbReference>
<protein>
    <recommendedName>
        <fullName evidence="4">Coenzyme Q-binding protein COQ10 START domain-containing protein</fullName>
    </recommendedName>
</protein>
<dbReference type="Pfam" id="PF03364">
    <property type="entry name" value="Polyketide_cyc"/>
    <property type="match status" value="1"/>
</dbReference>
<dbReference type="InterPro" id="IPR005031">
    <property type="entry name" value="COQ10_START"/>
</dbReference>
<reference evidence="5 6" key="1">
    <citation type="journal article" date="2017" name="Gigascience">
        <title>Genome sequence of the small brown planthopper, Laodelphax striatellus.</title>
        <authorList>
            <person name="Zhu J."/>
            <person name="Jiang F."/>
            <person name="Wang X."/>
            <person name="Yang P."/>
            <person name="Bao Y."/>
            <person name="Zhao W."/>
            <person name="Wang W."/>
            <person name="Lu H."/>
            <person name="Wang Q."/>
            <person name="Cui N."/>
            <person name="Li J."/>
            <person name="Chen X."/>
            <person name="Luo L."/>
            <person name="Yu J."/>
            <person name="Kang L."/>
            <person name="Cui F."/>
        </authorList>
    </citation>
    <scope>NUCLEOTIDE SEQUENCE [LARGE SCALE GENOMIC DNA]</scope>
    <source>
        <strain evidence="5">Lst14</strain>
    </source>
</reference>
<accession>A0A482WI56</accession>
<comment type="subunit">
    <text evidence="2">Interacts with coenzyme Q.</text>
</comment>
<dbReference type="Gene3D" id="3.30.530.20">
    <property type="match status" value="1"/>
</dbReference>
<dbReference type="AlphaFoldDB" id="A0A482WI56"/>
<dbReference type="SUPFAM" id="SSF55961">
    <property type="entry name" value="Bet v1-like"/>
    <property type="match status" value="1"/>
</dbReference>
<gene>
    <name evidence="5" type="ORF">LSTR_LSTR009976</name>
</gene>
<evidence type="ECO:0000256" key="1">
    <source>
        <dbReference type="ARBA" id="ARBA00006885"/>
    </source>
</evidence>
<dbReference type="Proteomes" id="UP000291343">
    <property type="component" value="Unassembled WGS sequence"/>
</dbReference>
<organism evidence="5 6">
    <name type="scientific">Laodelphax striatellus</name>
    <name type="common">Small brown planthopper</name>
    <name type="synonym">Delphax striatella</name>
    <dbReference type="NCBI Taxonomy" id="195883"/>
    <lineage>
        <taxon>Eukaryota</taxon>
        <taxon>Metazoa</taxon>
        <taxon>Ecdysozoa</taxon>
        <taxon>Arthropoda</taxon>
        <taxon>Hexapoda</taxon>
        <taxon>Insecta</taxon>
        <taxon>Pterygota</taxon>
        <taxon>Neoptera</taxon>
        <taxon>Paraneoptera</taxon>
        <taxon>Hemiptera</taxon>
        <taxon>Auchenorrhyncha</taxon>
        <taxon>Fulgoroidea</taxon>
        <taxon>Delphacidae</taxon>
        <taxon>Criomorphinae</taxon>
        <taxon>Laodelphax</taxon>
    </lineage>
</organism>
<dbReference type="InParanoid" id="A0A482WI56"/>
<dbReference type="SMR" id="A0A482WI56"/>
<sequence length="244" mass="28048">MAKNVNAFEIVVSFINQYFCRLKNTRIPTRTMVDSEVVAVPHVCCKPRPVPRLLCRRHTECFHSTRRGFINLPGSSNLDRRKQFNGRKLVGFSMQQMYDVVSDVEHYKDFVPFCKKSLVHRRTADRLTADLVIGFPPIVESYTSHVTLVAPNVVHAECKDATLFDHLVTSWKFTPGLSNHPLSCVIEFQISFEFKSSLHSHLANLFFNELVKQMEKAFYSEAVRRYGKPSIPSIKLKLLDSRKA</sequence>
<keyword evidence="6" id="KW-1185">Reference proteome</keyword>
<evidence type="ECO:0000256" key="3">
    <source>
        <dbReference type="ARBA" id="ARBA00024947"/>
    </source>
</evidence>
<evidence type="ECO:0000259" key="4">
    <source>
        <dbReference type="Pfam" id="PF03364"/>
    </source>
</evidence>
<dbReference type="GO" id="GO:0045333">
    <property type="term" value="P:cellular respiration"/>
    <property type="evidence" value="ECO:0007669"/>
    <property type="project" value="InterPro"/>
</dbReference>
<dbReference type="FunCoup" id="A0A482WI56">
    <property type="interactions" value="439"/>
</dbReference>
<dbReference type="EMBL" id="QKKF02035859">
    <property type="protein sequence ID" value="RZF32861.1"/>
    <property type="molecule type" value="Genomic_DNA"/>
</dbReference>
<comment type="function">
    <text evidence="3">Required for the function of coenzyme Q in the respiratory chain. May serve as a chaperone or may be involved in the transport of Q6 from its site of synthesis to the catalytic sites of the respiratory complexes.</text>
</comment>
<proteinExistence type="inferred from homology"/>
<evidence type="ECO:0000313" key="5">
    <source>
        <dbReference type="EMBL" id="RZF32861.1"/>
    </source>
</evidence>
<evidence type="ECO:0000256" key="2">
    <source>
        <dbReference type="ARBA" id="ARBA00011814"/>
    </source>
</evidence>
<name>A0A482WI56_LAOST</name>
<feature type="domain" description="Coenzyme Q-binding protein COQ10 START" evidence="4">
    <location>
        <begin position="90"/>
        <end position="218"/>
    </location>
</feature>
<dbReference type="OrthoDB" id="292693at2759"/>
<dbReference type="CDD" id="cd07813">
    <property type="entry name" value="COQ10p_like"/>
    <property type="match status" value="1"/>
</dbReference>
<dbReference type="InterPro" id="IPR044996">
    <property type="entry name" value="COQ10-like"/>
</dbReference>